<evidence type="ECO:0000259" key="8">
    <source>
        <dbReference type="Pfam" id="PF12704"/>
    </source>
</evidence>
<organism evidence="9 10">
    <name type="scientific">Pedosphaera parvula (strain Ellin514)</name>
    <dbReference type="NCBI Taxonomy" id="320771"/>
    <lineage>
        <taxon>Bacteria</taxon>
        <taxon>Pseudomonadati</taxon>
        <taxon>Verrucomicrobiota</taxon>
        <taxon>Pedosphaerae</taxon>
        <taxon>Pedosphaerales</taxon>
        <taxon>Pedosphaeraceae</taxon>
        <taxon>Pedosphaera</taxon>
    </lineage>
</organism>
<feature type="transmembrane region" description="Helical" evidence="6">
    <location>
        <begin position="345"/>
        <end position="363"/>
    </location>
</feature>
<proteinExistence type="predicted"/>
<evidence type="ECO:0000259" key="7">
    <source>
        <dbReference type="Pfam" id="PF02687"/>
    </source>
</evidence>
<dbReference type="PANTHER" id="PTHR43738:SF3">
    <property type="entry name" value="ABC TRANSPORTER PERMEASE"/>
    <property type="match status" value="1"/>
</dbReference>
<dbReference type="Proteomes" id="UP000003688">
    <property type="component" value="Unassembled WGS sequence"/>
</dbReference>
<evidence type="ECO:0008006" key="11">
    <source>
        <dbReference type="Google" id="ProtNLM"/>
    </source>
</evidence>
<feature type="transmembrane region" description="Helical" evidence="6">
    <location>
        <begin position="296"/>
        <end position="325"/>
    </location>
</feature>
<dbReference type="InterPro" id="IPR051125">
    <property type="entry name" value="ABC-4/HrtB_transporter"/>
</dbReference>
<evidence type="ECO:0000256" key="1">
    <source>
        <dbReference type="ARBA" id="ARBA00004651"/>
    </source>
</evidence>
<dbReference type="STRING" id="320771.Cflav_PD2397"/>
<feature type="transmembrane region" description="Helical" evidence="6">
    <location>
        <begin position="251"/>
        <end position="276"/>
    </location>
</feature>
<gene>
    <name evidence="9" type="ORF">Cflav_PD2397</name>
</gene>
<feature type="domain" description="ABC3 transporter permease C-terminal" evidence="7">
    <location>
        <begin position="256"/>
        <end position="372"/>
    </location>
</feature>
<dbReference type="RefSeq" id="WP_007416774.1">
    <property type="nucleotide sequence ID" value="NZ_ABOX02000031.1"/>
</dbReference>
<comment type="subcellular location">
    <subcellularLocation>
        <location evidence="1">Cell membrane</location>
        <topology evidence="1">Multi-pass membrane protein</topology>
    </subcellularLocation>
</comment>
<dbReference type="GO" id="GO:0005886">
    <property type="term" value="C:plasma membrane"/>
    <property type="evidence" value="ECO:0007669"/>
    <property type="project" value="UniProtKB-SubCell"/>
</dbReference>
<evidence type="ECO:0000313" key="10">
    <source>
        <dbReference type="Proteomes" id="UP000003688"/>
    </source>
</evidence>
<evidence type="ECO:0000313" key="9">
    <source>
        <dbReference type="EMBL" id="EEF59192.1"/>
    </source>
</evidence>
<dbReference type="PANTHER" id="PTHR43738">
    <property type="entry name" value="ABC TRANSPORTER, MEMBRANE PROTEIN"/>
    <property type="match status" value="1"/>
</dbReference>
<feature type="domain" description="MacB-like periplasmic core" evidence="8">
    <location>
        <begin position="20"/>
        <end position="220"/>
    </location>
</feature>
<keyword evidence="2" id="KW-1003">Cell membrane</keyword>
<dbReference type="InterPro" id="IPR025857">
    <property type="entry name" value="MacB_PCD"/>
</dbReference>
<keyword evidence="3 6" id="KW-0812">Transmembrane</keyword>
<feature type="transmembrane region" description="Helical" evidence="6">
    <location>
        <begin position="20"/>
        <end position="39"/>
    </location>
</feature>
<dbReference type="EMBL" id="ABOX02000031">
    <property type="protein sequence ID" value="EEF59192.1"/>
    <property type="molecule type" value="Genomic_DNA"/>
</dbReference>
<evidence type="ECO:0000256" key="6">
    <source>
        <dbReference type="SAM" id="Phobius"/>
    </source>
</evidence>
<sequence length="381" mass="41760" precursor="true">MTIGTFILKNALRNKRRATLSILSVAVSLFLLVTLLVALRELTLPPEDVGAALRVVVRSKISLANLLPAKQRPIIERIPGVEAVSPFSWFGGEYKNEGGLTFAQFAMDAKQFRKLFGDSKMPEDQFEAFENNVRSCIIGKLTADKYHLKIGDKITLPSTIYPVTLEFQIAGIYAGSIDDRNMFFHHKYLDEATGDLGQVGMWWVKVKSAEDMPKVITNINNTFMNTSSEVRAESERAFQLSFISMWGNIKILVGAICTVVVFSLILVSASTMSMAIRERFRELAVLKALGFRRREIFAFILAESFGLAMFGALLGAGGAYMLYTYGSISKMTGGIFITFEVTPKILGMAACVAAGLGIVASIMPSISAARTSVVDGLKTLD</sequence>
<evidence type="ECO:0000256" key="4">
    <source>
        <dbReference type="ARBA" id="ARBA00022989"/>
    </source>
</evidence>
<accession>B9XLT5</accession>
<dbReference type="OrthoDB" id="9775474at2"/>
<dbReference type="Pfam" id="PF02687">
    <property type="entry name" value="FtsX"/>
    <property type="match status" value="1"/>
</dbReference>
<comment type="caution">
    <text evidence="9">The sequence shown here is derived from an EMBL/GenBank/DDBJ whole genome shotgun (WGS) entry which is preliminary data.</text>
</comment>
<dbReference type="AlphaFoldDB" id="B9XLT5"/>
<dbReference type="Pfam" id="PF12704">
    <property type="entry name" value="MacB_PCD"/>
    <property type="match status" value="1"/>
</dbReference>
<reference evidence="9 10" key="1">
    <citation type="journal article" date="2011" name="J. Bacteriol.">
        <title>Genome sequence of 'Pedosphaera parvula' Ellin514, an aerobic Verrucomicrobial isolate from pasture soil.</title>
        <authorList>
            <person name="Kant R."/>
            <person name="van Passel M.W."/>
            <person name="Sangwan P."/>
            <person name="Palva A."/>
            <person name="Lucas S."/>
            <person name="Copeland A."/>
            <person name="Lapidus A."/>
            <person name="Glavina Del Rio T."/>
            <person name="Dalin E."/>
            <person name="Tice H."/>
            <person name="Bruce D."/>
            <person name="Goodwin L."/>
            <person name="Pitluck S."/>
            <person name="Chertkov O."/>
            <person name="Larimer F.W."/>
            <person name="Land M.L."/>
            <person name="Hauser L."/>
            <person name="Brettin T.S."/>
            <person name="Detter J.C."/>
            <person name="Han S."/>
            <person name="de Vos W.M."/>
            <person name="Janssen P.H."/>
            <person name="Smidt H."/>
        </authorList>
    </citation>
    <scope>NUCLEOTIDE SEQUENCE [LARGE SCALE GENOMIC DNA]</scope>
    <source>
        <strain evidence="9 10">Ellin514</strain>
    </source>
</reference>
<keyword evidence="4 6" id="KW-1133">Transmembrane helix</keyword>
<protein>
    <recommendedName>
        <fullName evidence="11">ABC3 transporter permease protein domain-containing protein</fullName>
    </recommendedName>
</protein>
<name>B9XLT5_PEDPL</name>
<dbReference type="InterPro" id="IPR003838">
    <property type="entry name" value="ABC3_permease_C"/>
</dbReference>
<keyword evidence="10" id="KW-1185">Reference proteome</keyword>
<keyword evidence="5 6" id="KW-0472">Membrane</keyword>
<evidence type="ECO:0000256" key="2">
    <source>
        <dbReference type="ARBA" id="ARBA00022475"/>
    </source>
</evidence>
<evidence type="ECO:0000256" key="3">
    <source>
        <dbReference type="ARBA" id="ARBA00022692"/>
    </source>
</evidence>
<evidence type="ECO:0000256" key="5">
    <source>
        <dbReference type="ARBA" id="ARBA00023136"/>
    </source>
</evidence>